<feature type="transmembrane region" description="Helical" evidence="5">
    <location>
        <begin position="85"/>
        <end position="104"/>
    </location>
</feature>
<keyword evidence="6" id="KW-0732">Signal</keyword>
<protein>
    <submittedName>
        <fullName evidence="8">V-type ATP synthase subunit K</fullName>
    </submittedName>
</protein>
<dbReference type="Proteomes" id="UP001596317">
    <property type="component" value="Unassembled WGS sequence"/>
</dbReference>
<evidence type="ECO:0000256" key="3">
    <source>
        <dbReference type="ARBA" id="ARBA00022989"/>
    </source>
</evidence>
<reference evidence="9" key="1">
    <citation type="journal article" date="2019" name="Int. J. Syst. Evol. Microbiol.">
        <title>The Global Catalogue of Microorganisms (GCM) 10K type strain sequencing project: providing services to taxonomists for standard genome sequencing and annotation.</title>
        <authorList>
            <consortium name="The Broad Institute Genomics Platform"/>
            <consortium name="The Broad Institute Genome Sequencing Center for Infectious Disease"/>
            <person name="Wu L."/>
            <person name="Ma J."/>
        </authorList>
    </citation>
    <scope>NUCLEOTIDE SEQUENCE [LARGE SCALE GENOMIC DNA]</scope>
    <source>
        <strain evidence="9">CCUG 63830</strain>
    </source>
</reference>
<evidence type="ECO:0000256" key="1">
    <source>
        <dbReference type="ARBA" id="ARBA00004141"/>
    </source>
</evidence>
<evidence type="ECO:0000256" key="4">
    <source>
        <dbReference type="ARBA" id="ARBA00023136"/>
    </source>
</evidence>
<dbReference type="Gene3D" id="1.20.120.610">
    <property type="entry name" value="lithium bound rotor ring of v- atpase"/>
    <property type="match status" value="1"/>
</dbReference>
<keyword evidence="3 5" id="KW-1133">Transmembrane helix</keyword>
<evidence type="ECO:0000259" key="7">
    <source>
        <dbReference type="Pfam" id="PF00137"/>
    </source>
</evidence>
<keyword evidence="2 5" id="KW-0812">Transmembrane</keyword>
<name>A0ABW1ZLR5_9DEIO</name>
<proteinExistence type="predicted"/>
<keyword evidence="9" id="KW-1185">Reference proteome</keyword>
<evidence type="ECO:0000313" key="9">
    <source>
        <dbReference type="Proteomes" id="UP001596317"/>
    </source>
</evidence>
<evidence type="ECO:0000256" key="6">
    <source>
        <dbReference type="SAM" id="SignalP"/>
    </source>
</evidence>
<feature type="signal peptide" evidence="6">
    <location>
        <begin position="1"/>
        <end position="26"/>
    </location>
</feature>
<dbReference type="SUPFAM" id="SSF81333">
    <property type="entry name" value="F1F0 ATP synthase subunit C"/>
    <property type="match status" value="1"/>
</dbReference>
<feature type="transmembrane region" description="Helical" evidence="5">
    <location>
        <begin position="50"/>
        <end position="73"/>
    </location>
</feature>
<dbReference type="InterPro" id="IPR002379">
    <property type="entry name" value="ATPase_proteolipid_c-like_dom"/>
</dbReference>
<comment type="caution">
    <text evidence="8">The sequence shown here is derived from an EMBL/GenBank/DDBJ whole genome shotgun (WGS) entry which is preliminary data.</text>
</comment>
<feature type="chain" id="PRO_5047422216" evidence="6">
    <location>
        <begin position="27"/>
        <end position="106"/>
    </location>
</feature>
<dbReference type="EMBL" id="JBHSWB010000001">
    <property type="protein sequence ID" value="MFC6661212.1"/>
    <property type="molecule type" value="Genomic_DNA"/>
</dbReference>
<sequence>MKNTAFAAAKYLPALTAMTLFGSAFAQEAAAGGDAGATAAGLKAIGAGLALGLGAVGTGLAQGPIGAAAAGVVAERPEKFGQMAIWFFIPETLVIFGFVGFFLLRG</sequence>
<gene>
    <name evidence="8" type="ORF">ACFP90_13320</name>
</gene>
<accession>A0ABW1ZLR5</accession>
<dbReference type="Pfam" id="PF00137">
    <property type="entry name" value="ATP-synt_C"/>
    <property type="match status" value="1"/>
</dbReference>
<dbReference type="InterPro" id="IPR035921">
    <property type="entry name" value="F/V-ATP_Csub_sf"/>
</dbReference>
<evidence type="ECO:0000313" key="8">
    <source>
        <dbReference type="EMBL" id="MFC6661212.1"/>
    </source>
</evidence>
<feature type="domain" description="V-ATPase proteolipid subunit C-like" evidence="7">
    <location>
        <begin position="45"/>
        <end position="104"/>
    </location>
</feature>
<organism evidence="8 9">
    <name type="scientific">Deinococcus multiflagellatus</name>
    <dbReference type="NCBI Taxonomy" id="1656887"/>
    <lineage>
        <taxon>Bacteria</taxon>
        <taxon>Thermotogati</taxon>
        <taxon>Deinococcota</taxon>
        <taxon>Deinococci</taxon>
        <taxon>Deinococcales</taxon>
        <taxon>Deinococcaceae</taxon>
        <taxon>Deinococcus</taxon>
    </lineage>
</organism>
<evidence type="ECO:0000256" key="2">
    <source>
        <dbReference type="ARBA" id="ARBA00022692"/>
    </source>
</evidence>
<keyword evidence="4 5" id="KW-0472">Membrane</keyword>
<comment type="subcellular location">
    <subcellularLocation>
        <location evidence="1">Membrane</location>
        <topology evidence="1">Multi-pass membrane protein</topology>
    </subcellularLocation>
</comment>
<dbReference type="RefSeq" id="WP_224573293.1">
    <property type="nucleotide sequence ID" value="NZ_JAIQXV010000005.1"/>
</dbReference>
<evidence type="ECO:0000256" key="5">
    <source>
        <dbReference type="SAM" id="Phobius"/>
    </source>
</evidence>